<reference evidence="2 3" key="1">
    <citation type="submission" date="2020-08" db="EMBL/GenBank/DDBJ databases">
        <title>Functional genomics of gut bacteria from endangered species of beetles.</title>
        <authorList>
            <person name="Carlos-Shanley C."/>
        </authorList>
    </citation>
    <scope>NUCLEOTIDE SEQUENCE [LARGE SCALE GENOMIC DNA]</scope>
    <source>
        <strain evidence="2 3">S00198</strain>
    </source>
</reference>
<evidence type="ECO:0000256" key="1">
    <source>
        <dbReference type="SAM" id="SignalP"/>
    </source>
</evidence>
<organism evidence="2 3">
    <name type="scientific">Acidovorax soli</name>
    <dbReference type="NCBI Taxonomy" id="592050"/>
    <lineage>
        <taxon>Bacteria</taxon>
        <taxon>Pseudomonadati</taxon>
        <taxon>Pseudomonadota</taxon>
        <taxon>Betaproteobacteria</taxon>
        <taxon>Burkholderiales</taxon>
        <taxon>Comamonadaceae</taxon>
        <taxon>Acidovorax</taxon>
    </lineage>
</organism>
<feature type="chain" id="PRO_5031451228" description="Beta-barrel assembly machine subunit BamE" evidence="1">
    <location>
        <begin position="26"/>
        <end position="166"/>
    </location>
</feature>
<keyword evidence="1" id="KW-0732">Signal</keyword>
<dbReference type="Proteomes" id="UP000575083">
    <property type="component" value="Unassembled WGS sequence"/>
</dbReference>
<dbReference type="EMBL" id="JACHLK010000001">
    <property type="protein sequence ID" value="MBB6558079.1"/>
    <property type="molecule type" value="Genomic_DNA"/>
</dbReference>
<evidence type="ECO:0008006" key="4">
    <source>
        <dbReference type="Google" id="ProtNLM"/>
    </source>
</evidence>
<keyword evidence="3" id="KW-1185">Reference proteome</keyword>
<feature type="signal peptide" evidence="1">
    <location>
        <begin position="1"/>
        <end position="25"/>
    </location>
</feature>
<evidence type="ECO:0000313" key="3">
    <source>
        <dbReference type="Proteomes" id="UP000575083"/>
    </source>
</evidence>
<evidence type="ECO:0000313" key="2">
    <source>
        <dbReference type="EMBL" id="MBB6558079.1"/>
    </source>
</evidence>
<comment type="caution">
    <text evidence="2">The sequence shown here is derived from an EMBL/GenBank/DDBJ whole genome shotgun (WGS) entry which is preliminary data.</text>
</comment>
<dbReference type="PROSITE" id="PS51257">
    <property type="entry name" value="PROKAR_LIPOPROTEIN"/>
    <property type="match status" value="1"/>
</dbReference>
<sequence>MAVVAPRVLRGAAVLALLAALSACAVPSREPLGTPRAQVLARLGQPTSVHPLPQGERLLYSQLPAGTEVYNLDFDAAGRLERSEQVLTQTRLESIPPERWAVADLLRTFGPPLRVERVARWDGDIWTYRFKQGSDPRFAHVHLDSAGVVRRIGFTDDIPNTDKGRD</sequence>
<proteinExistence type="predicted"/>
<dbReference type="AlphaFoldDB" id="A0A7X0PAH8"/>
<protein>
    <recommendedName>
        <fullName evidence="4">Beta-barrel assembly machine subunit BamE</fullName>
    </recommendedName>
</protein>
<accession>A0A7X0PAH8</accession>
<name>A0A7X0PAH8_9BURK</name>
<dbReference type="RefSeq" id="WP_184855474.1">
    <property type="nucleotide sequence ID" value="NZ_JACHLK010000001.1"/>
</dbReference>
<gene>
    <name evidence="2" type="ORF">HNP48_000743</name>
</gene>